<dbReference type="OrthoDB" id="8266315at2"/>
<dbReference type="STRING" id="316058.RPB_3313"/>
<keyword evidence="3" id="KW-1185">Reference proteome</keyword>
<dbReference type="RefSeq" id="WP_011442193.1">
    <property type="nucleotide sequence ID" value="NC_007778.1"/>
</dbReference>
<evidence type="ECO:0000256" key="1">
    <source>
        <dbReference type="SAM" id="MobiDB-lite"/>
    </source>
</evidence>
<reference evidence="2 3" key="1">
    <citation type="submission" date="2006-01" db="EMBL/GenBank/DDBJ databases">
        <title>Complete sequence of Rhodopseudomonas palustris HaA2.</title>
        <authorList>
            <consortium name="US DOE Joint Genome Institute"/>
            <person name="Copeland A."/>
            <person name="Lucas S."/>
            <person name="Lapidus A."/>
            <person name="Barry K."/>
            <person name="Detter J.C."/>
            <person name="Glavina T."/>
            <person name="Hammon N."/>
            <person name="Israni S."/>
            <person name="Pitluck S."/>
            <person name="Chain P."/>
            <person name="Malfatti S."/>
            <person name="Shin M."/>
            <person name="Vergez L."/>
            <person name="Schmutz J."/>
            <person name="Larimer F."/>
            <person name="Land M."/>
            <person name="Hauser L."/>
            <person name="Pelletier D.A."/>
            <person name="Kyrpides N."/>
            <person name="Anderson I."/>
            <person name="Oda Y."/>
            <person name="Harwood C.S."/>
            <person name="Richardson P."/>
        </authorList>
    </citation>
    <scope>NUCLEOTIDE SEQUENCE [LARGE SCALE GENOMIC DNA]</scope>
    <source>
        <strain evidence="2 3">HaA2</strain>
    </source>
</reference>
<dbReference type="KEGG" id="rpb:RPB_3313"/>
<gene>
    <name evidence="2" type="ordered locus">RPB_3313</name>
</gene>
<dbReference type="Proteomes" id="UP000008809">
    <property type="component" value="Chromosome"/>
</dbReference>
<evidence type="ECO:0000313" key="2">
    <source>
        <dbReference type="EMBL" id="ABD08009.1"/>
    </source>
</evidence>
<sequence>MTREERFADLKAATSQLAAARRSLADQQFNARHGVAHNLMFATSHEHVAYHRWLRAHEALAATEPKPPVVAPKAPITASAPAPQAAAPKVETTFDRGREAVAAYYRGEFEPLR</sequence>
<feature type="region of interest" description="Disordered" evidence="1">
    <location>
        <begin position="67"/>
        <end position="91"/>
    </location>
</feature>
<dbReference type="EMBL" id="CP000250">
    <property type="protein sequence ID" value="ABD08009.1"/>
    <property type="molecule type" value="Genomic_DNA"/>
</dbReference>
<accession>Q2IUV1</accession>
<evidence type="ECO:0000313" key="3">
    <source>
        <dbReference type="Proteomes" id="UP000008809"/>
    </source>
</evidence>
<dbReference type="HOGENOM" id="CLU_2131599_0_0_5"/>
<organism evidence="2 3">
    <name type="scientific">Rhodopseudomonas palustris (strain HaA2)</name>
    <dbReference type="NCBI Taxonomy" id="316058"/>
    <lineage>
        <taxon>Bacteria</taxon>
        <taxon>Pseudomonadati</taxon>
        <taxon>Pseudomonadota</taxon>
        <taxon>Alphaproteobacteria</taxon>
        <taxon>Hyphomicrobiales</taxon>
        <taxon>Nitrobacteraceae</taxon>
        <taxon>Rhodopseudomonas</taxon>
    </lineage>
</organism>
<name>Q2IUV1_RHOP2</name>
<feature type="compositionally biased region" description="Low complexity" evidence="1">
    <location>
        <begin position="71"/>
        <end position="88"/>
    </location>
</feature>
<protein>
    <submittedName>
        <fullName evidence="2">Uncharacterized protein</fullName>
    </submittedName>
</protein>
<proteinExistence type="predicted"/>
<dbReference type="AlphaFoldDB" id="Q2IUV1"/>